<comment type="caution">
    <text evidence="2">The sequence shown here is derived from an EMBL/GenBank/DDBJ whole genome shotgun (WGS) entry which is preliminary data.</text>
</comment>
<proteinExistence type="predicted"/>
<dbReference type="PANTHER" id="PTHR22753:SF14">
    <property type="entry name" value="MONOACYLGLYCEROL_DIACYLGLYCEROL O-ACYLTRANSFERASE"/>
    <property type="match status" value="1"/>
</dbReference>
<gene>
    <name evidence="2" type="ORF">K7C98_00270</name>
</gene>
<organism evidence="2 3">
    <name type="scientific">Nannocystis pusilla</name>
    <dbReference type="NCBI Taxonomy" id="889268"/>
    <lineage>
        <taxon>Bacteria</taxon>
        <taxon>Pseudomonadati</taxon>
        <taxon>Myxococcota</taxon>
        <taxon>Polyangia</taxon>
        <taxon>Nannocystales</taxon>
        <taxon>Nannocystaceae</taxon>
        <taxon>Nannocystis</taxon>
    </lineage>
</organism>
<dbReference type="Proteomes" id="UP001139031">
    <property type="component" value="Unassembled WGS sequence"/>
</dbReference>
<dbReference type="GO" id="GO:0016746">
    <property type="term" value="F:acyltransferase activity"/>
    <property type="evidence" value="ECO:0007669"/>
    <property type="project" value="UniProtKB-KW"/>
</dbReference>
<dbReference type="EMBL" id="JAIRAU010000001">
    <property type="protein sequence ID" value="MBZ5707671.1"/>
    <property type="molecule type" value="Genomic_DNA"/>
</dbReference>
<protein>
    <submittedName>
        <fullName evidence="2">Acyltransferase family protein</fullName>
    </submittedName>
</protein>
<dbReference type="Pfam" id="PF01553">
    <property type="entry name" value="Acyltransferase"/>
    <property type="match status" value="1"/>
</dbReference>
<keyword evidence="2" id="KW-0808">Transferase</keyword>
<dbReference type="RefSeq" id="WP_224189434.1">
    <property type="nucleotide sequence ID" value="NZ_JAIRAU010000001.1"/>
</dbReference>
<accession>A0ABS7THT2</accession>
<dbReference type="InterPro" id="IPR002123">
    <property type="entry name" value="Plipid/glycerol_acylTrfase"/>
</dbReference>
<evidence type="ECO:0000313" key="3">
    <source>
        <dbReference type="Proteomes" id="UP001139031"/>
    </source>
</evidence>
<dbReference type="SUPFAM" id="SSF69593">
    <property type="entry name" value="Glycerol-3-phosphate (1)-acyltransferase"/>
    <property type="match status" value="1"/>
</dbReference>
<evidence type="ECO:0000313" key="2">
    <source>
        <dbReference type="EMBL" id="MBZ5707671.1"/>
    </source>
</evidence>
<dbReference type="CDD" id="cd07987">
    <property type="entry name" value="LPLAT_MGAT-like"/>
    <property type="match status" value="1"/>
</dbReference>
<dbReference type="PIRSF" id="PIRSF016753">
    <property type="entry name" value="P_lipid/glycerol_ac_tran_prd"/>
    <property type="match status" value="1"/>
</dbReference>
<dbReference type="InterPro" id="IPR016676">
    <property type="entry name" value="P_lipid/glycerol_AcTrfase_prd"/>
</dbReference>
<name>A0ABS7THT2_9BACT</name>
<feature type="domain" description="Phospholipid/glycerol acyltransferase" evidence="1">
    <location>
        <begin position="47"/>
        <end position="166"/>
    </location>
</feature>
<keyword evidence="3" id="KW-1185">Reference proteome</keyword>
<keyword evidence="2" id="KW-0012">Acyltransferase</keyword>
<evidence type="ECO:0000259" key="1">
    <source>
        <dbReference type="SMART" id="SM00563"/>
    </source>
</evidence>
<dbReference type="PANTHER" id="PTHR22753">
    <property type="entry name" value="TRANSMEMBRANE PROTEIN 68"/>
    <property type="match status" value="1"/>
</dbReference>
<reference evidence="2" key="1">
    <citation type="submission" date="2021-08" db="EMBL/GenBank/DDBJ databases">
        <authorList>
            <person name="Stevens D.C."/>
        </authorList>
    </citation>
    <scope>NUCLEOTIDE SEQUENCE</scope>
    <source>
        <strain evidence="2">DSM 53165</strain>
    </source>
</reference>
<dbReference type="SMART" id="SM00563">
    <property type="entry name" value="PlsC"/>
    <property type="match status" value="1"/>
</dbReference>
<sequence>MASGTPGDLAEGVCRSALRSAVAGFDVLSRYHRCEVRGVENVPEGPALIVANHNGGLNPVDGLFLVEYYRQRGYDRPIFILAHDILFRIKRVARLLESVGIIRARKGQARSLLEAGHKVLVFPGGDVESMRPFRDRGRIVLAQRQGFARLALRAGVPIVPVVSAGSHETMIVLTRGHRLARLIQTQKWARISSLPIILAAPWGLLLGPTCALPYLPLPSKITFQVGAPLSLTDSACCEVEAAERAPRVYGQVEQTMQSMLDSLYEERLLPIFG</sequence>